<dbReference type="Proteomes" id="UP001596472">
    <property type="component" value="Unassembled WGS sequence"/>
</dbReference>
<evidence type="ECO:0000313" key="3">
    <source>
        <dbReference type="EMBL" id="MFC7335564.1"/>
    </source>
</evidence>
<evidence type="ECO:0000313" key="4">
    <source>
        <dbReference type="Proteomes" id="UP001596472"/>
    </source>
</evidence>
<dbReference type="RefSeq" id="WP_379707795.1">
    <property type="nucleotide sequence ID" value="NZ_JBHTBS010000001.1"/>
</dbReference>
<dbReference type="NCBIfam" id="NF037970">
    <property type="entry name" value="vanZ_1"/>
    <property type="match status" value="1"/>
</dbReference>
<comment type="caution">
    <text evidence="3">The sequence shown here is derived from an EMBL/GenBank/DDBJ whole genome shotgun (WGS) entry which is preliminary data.</text>
</comment>
<keyword evidence="1" id="KW-0472">Membrane</keyword>
<reference evidence="4" key="1">
    <citation type="journal article" date="2019" name="Int. J. Syst. Evol. Microbiol.">
        <title>The Global Catalogue of Microorganisms (GCM) 10K type strain sequencing project: providing services to taxonomists for standard genome sequencing and annotation.</title>
        <authorList>
            <consortium name="The Broad Institute Genomics Platform"/>
            <consortium name="The Broad Institute Genome Sequencing Center for Infectious Disease"/>
            <person name="Wu L."/>
            <person name="Ma J."/>
        </authorList>
    </citation>
    <scope>NUCLEOTIDE SEQUENCE [LARGE SCALE GENOMIC DNA]</scope>
    <source>
        <strain evidence="4">CGMCC 4.1467</strain>
    </source>
</reference>
<feature type="domain" description="VanZ-like" evidence="2">
    <location>
        <begin position="29"/>
        <end position="120"/>
    </location>
</feature>
<accession>A0ABW2KZP6</accession>
<keyword evidence="1" id="KW-0812">Transmembrane</keyword>
<protein>
    <submittedName>
        <fullName evidence="3">VanZ family protein</fullName>
    </submittedName>
</protein>
<evidence type="ECO:0000256" key="1">
    <source>
        <dbReference type="SAM" id="Phobius"/>
    </source>
</evidence>
<dbReference type="PANTHER" id="PTHR28008">
    <property type="entry name" value="DOMAIN PROTEIN, PUTATIVE (AFU_ORTHOLOGUE AFUA_3G10980)-RELATED"/>
    <property type="match status" value="1"/>
</dbReference>
<feature type="transmembrane region" description="Helical" evidence="1">
    <location>
        <begin position="7"/>
        <end position="25"/>
    </location>
</feature>
<dbReference type="EMBL" id="JBHTBS010000001">
    <property type="protein sequence ID" value="MFC7335564.1"/>
    <property type="molecule type" value="Genomic_DNA"/>
</dbReference>
<gene>
    <name evidence="3" type="ORF">ACFQY0_00125</name>
</gene>
<dbReference type="PANTHER" id="PTHR28008:SF1">
    <property type="entry name" value="DOMAIN PROTEIN, PUTATIVE (AFU_ORTHOLOGUE AFUA_3G10980)-RELATED"/>
    <property type="match status" value="1"/>
</dbReference>
<proteinExistence type="predicted"/>
<keyword evidence="4" id="KW-1185">Reference proteome</keyword>
<evidence type="ECO:0000259" key="2">
    <source>
        <dbReference type="Pfam" id="PF04892"/>
    </source>
</evidence>
<dbReference type="InterPro" id="IPR006976">
    <property type="entry name" value="VanZ-like"/>
</dbReference>
<sequence>MRLPRHPAIWFAAFAVWFVTLWVLSSEARHVPPGLEFRHLDKLVHFGYFFGGAGLLSAAIFCHRPALHPSTRMLIVIILVTLVGAIDEAHQSFIPNRSGNDAGDLISDFLGAIAGAMLFQRLKHFLAD</sequence>
<keyword evidence="1" id="KW-1133">Transmembrane helix</keyword>
<organism evidence="3 4">
    <name type="scientific">Haloferula chungangensis</name>
    <dbReference type="NCBI Taxonomy" id="1048331"/>
    <lineage>
        <taxon>Bacteria</taxon>
        <taxon>Pseudomonadati</taxon>
        <taxon>Verrucomicrobiota</taxon>
        <taxon>Verrucomicrobiia</taxon>
        <taxon>Verrucomicrobiales</taxon>
        <taxon>Verrucomicrobiaceae</taxon>
        <taxon>Haloferula</taxon>
    </lineage>
</organism>
<dbReference type="Pfam" id="PF04892">
    <property type="entry name" value="VanZ"/>
    <property type="match status" value="1"/>
</dbReference>
<feature type="transmembrane region" description="Helical" evidence="1">
    <location>
        <begin position="45"/>
        <end position="62"/>
    </location>
</feature>
<name>A0ABW2KZP6_9BACT</name>